<evidence type="ECO:0000313" key="4">
    <source>
        <dbReference type="Proteomes" id="UP000282002"/>
    </source>
</evidence>
<dbReference type="Gene3D" id="3.40.50.720">
    <property type="entry name" value="NAD(P)-binding Rossmann-like Domain"/>
    <property type="match status" value="1"/>
</dbReference>
<evidence type="ECO:0000313" key="3">
    <source>
        <dbReference type="EMBL" id="AZL58383.1"/>
    </source>
</evidence>
<feature type="compositionally biased region" description="Polar residues" evidence="1">
    <location>
        <begin position="1"/>
        <end position="14"/>
    </location>
</feature>
<dbReference type="InterPro" id="IPR020843">
    <property type="entry name" value="ER"/>
</dbReference>
<dbReference type="CDD" id="cd08267">
    <property type="entry name" value="MDR1"/>
    <property type="match status" value="1"/>
</dbReference>
<dbReference type="AlphaFoldDB" id="A0A3S8U431"/>
<keyword evidence="4" id="KW-1185">Reference proteome</keyword>
<evidence type="ECO:0000256" key="1">
    <source>
        <dbReference type="SAM" id="MobiDB-lite"/>
    </source>
</evidence>
<accession>A0A3S8U431</accession>
<feature type="domain" description="Enoyl reductase (ER)" evidence="2">
    <location>
        <begin position="33"/>
        <end position="340"/>
    </location>
</feature>
<dbReference type="InterPro" id="IPR013154">
    <property type="entry name" value="ADH-like_N"/>
</dbReference>
<dbReference type="GO" id="GO:0016491">
    <property type="term" value="F:oxidoreductase activity"/>
    <property type="evidence" value="ECO:0007669"/>
    <property type="project" value="InterPro"/>
</dbReference>
<dbReference type="SUPFAM" id="SSF50129">
    <property type="entry name" value="GroES-like"/>
    <property type="match status" value="1"/>
</dbReference>
<dbReference type="SUPFAM" id="SSF51735">
    <property type="entry name" value="NAD(P)-binding Rossmann-fold domains"/>
    <property type="match status" value="1"/>
</dbReference>
<dbReference type="InterPro" id="IPR050700">
    <property type="entry name" value="YIM1/Zinc_Alcohol_DH_Fams"/>
</dbReference>
<feature type="region of interest" description="Disordered" evidence="1">
    <location>
        <begin position="1"/>
        <end position="23"/>
    </location>
</feature>
<proteinExistence type="predicted"/>
<protein>
    <submittedName>
        <fullName evidence="3">NAD(P)-dependent alcohol dehydrogenase</fullName>
    </submittedName>
</protein>
<reference evidence="3 4" key="1">
    <citation type="submission" date="2018-12" db="EMBL/GenBank/DDBJ databases">
        <title>Complete genome sequencing of Tabrizicola sp. K13M18.</title>
        <authorList>
            <person name="Bae J.-W."/>
        </authorList>
    </citation>
    <scope>NUCLEOTIDE SEQUENCE [LARGE SCALE GENOMIC DNA]</scope>
    <source>
        <strain evidence="3 4">K13M18</strain>
    </source>
</reference>
<dbReference type="InterPro" id="IPR036291">
    <property type="entry name" value="NAD(P)-bd_dom_sf"/>
</dbReference>
<dbReference type="EMBL" id="CP034328">
    <property type="protein sequence ID" value="AZL58383.1"/>
    <property type="molecule type" value="Genomic_DNA"/>
</dbReference>
<dbReference type="SMART" id="SM00829">
    <property type="entry name" value="PKS_ER"/>
    <property type="match status" value="1"/>
</dbReference>
<gene>
    <name evidence="3" type="ORF">EI545_05775</name>
</gene>
<dbReference type="InterPro" id="IPR011032">
    <property type="entry name" value="GroES-like_sf"/>
</dbReference>
<dbReference type="PANTHER" id="PTHR11695:SF294">
    <property type="entry name" value="RETICULON-4-INTERACTING PROTEIN 1, MITOCHONDRIAL"/>
    <property type="match status" value="1"/>
</dbReference>
<dbReference type="KEGG" id="taw:EI545_05775"/>
<evidence type="ECO:0000259" key="2">
    <source>
        <dbReference type="SMART" id="SM00829"/>
    </source>
</evidence>
<name>A0A3S8U431_9RHOB</name>
<dbReference type="OrthoDB" id="5295340at2"/>
<dbReference type="Proteomes" id="UP000282002">
    <property type="component" value="Chromosome"/>
</dbReference>
<dbReference type="Pfam" id="PF13602">
    <property type="entry name" value="ADH_zinc_N_2"/>
    <property type="match status" value="1"/>
</dbReference>
<sequence length="342" mass="35308">MSKTLDLTPASTATDPAKPRGPQMKVASYTAYGGPETIAFTERPIPTPAADEVLIRVRAAPVTAGDARMRSGKVPRGLGLLMRLAIGLRRPRVAPGWAFSGEVAAVGSGVASFTKGQRVFGLTGFKGGAHREYLVIKATGTVLPLPDTLTFEQGAAFFFGGLTAADFLIDRAKLAAGERLLVAGATGAVGGAVVQIARHLGAHVAATASPANNPLARQLGAVEVTDYRKGLPSGPFDVIVDVMGSLGWAGASAHLAPGGRLALITADLAQMLGAAVLPRPGKRKVLTGTNKDDLPSMRRLLALHQAGGYTPVLGPILPFADLQKAHAIAESFHKPGNLVVVM</sequence>
<organism evidence="3 4">
    <name type="scientific">Tabrizicola piscis</name>
    <dbReference type="NCBI Taxonomy" id="2494374"/>
    <lineage>
        <taxon>Bacteria</taxon>
        <taxon>Pseudomonadati</taxon>
        <taxon>Pseudomonadota</taxon>
        <taxon>Alphaproteobacteria</taxon>
        <taxon>Rhodobacterales</taxon>
        <taxon>Paracoccaceae</taxon>
        <taxon>Tabrizicola</taxon>
    </lineage>
</organism>
<dbReference type="Pfam" id="PF08240">
    <property type="entry name" value="ADH_N"/>
    <property type="match status" value="1"/>
</dbReference>
<dbReference type="PANTHER" id="PTHR11695">
    <property type="entry name" value="ALCOHOL DEHYDROGENASE RELATED"/>
    <property type="match status" value="1"/>
</dbReference>
<dbReference type="Gene3D" id="3.90.180.10">
    <property type="entry name" value="Medium-chain alcohol dehydrogenases, catalytic domain"/>
    <property type="match status" value="1"/>
</dbReference>